<gene>
    <name evidence="9" type="ORF">METZ01_LOCUS193769</name>
</gene>
<dbReference type="Pfam" id="PF04143">
    <property type="entry name" value="Sulf_transp"/>
    <property type="match status" value="1"/>
</dbReference>
<feature type="transmembrane region" description="Helical" evidence="8">
    <location>
        <begin position="79"/>
        <end position="97"/>
    </location>
</feature>
<comment type="subcellular location">
    <subcellularLocation>
        <location evidence="1">Cell inner membrane</location>
        <topology evidence="1">Multi-pass membrane protein</topology>
    </subcellularLocation>
</comment>
<evidence type="ECO:0000256" key="8">
    <source>
        <dbReference type="SAM" id="Phobius"/>
    </source>
</evidence>
<evidence type="ECO:0000256" key="3">
    <source>
        <dbReference type="ARBA" id="ARBA00022475"/>
    </source>
</evidence>
<evidence type="ECO:0000256" key="1">
    <source>
        <dbReference type="ARBA" id="ARBA00004429"/>
    </source>
</evidence>
<dbReference type="InterPro" id="IPR007272">
    <property type="entry name" value="Sulf_transp_TsuA/YedE"/>
</dbReference>
<evidence type="ECO:0000256" key="7">
    <source>
        <dbReference type="ARBA" id="ARBA00023136"/>
    </source>
</evidence>
<protein>
    <submittedName>
        <fullName evidence="9">Uncharacterized protein</fullName>
    </submittedName>
</protein>
<sequence length="143" mass="14823">MQNFSPVESLVGGIVIGIAALVLLRFYRRIAGISGIFGGLFPFDAGETLWRLVFLAGLITGGVVLSFLHSDAVTFELAYSNPALILAGLLVGFGSRMGNGCTSGHGICGLGRLEPRSVVAVLTFMVTGILTAVLVQQLLGGAI</sequence>
<organism evidence="9">
    <name type="scientific">marine metagenome</name>
    <dbReference type="NCBI Taxonomy" id="408172"/>
    <lineage>
        <taxon>unclassified sequences</taxon>
        <taxon>metagenomes</taxon>
        <taxon>ecological metagenomes</taxon>
    </lineage>
</organism>
<keyword evidence="6 8" id="KW-1133">Transmembrane helix</keyword>
<evidence type="ECO:0000256" key="6">
    <source>
        <dbReference type="ARBA" id="ARBA00022989"/>
    </source>
</evidence>
<evidence type="ECO:0000313" key="9">
    <source>
        <dbReference type="EMBL" id="SVB40915.1"/>
    </source>
</evidence>
<evidence type="ECO:0000256" key="4">
    <source>
        <dbReference type="ARBA" id="ARBA00022519"/>
    </source>
</evidence>
<dbReference type="PANTHER" id="PTHR30574">
    <property type="entry name" value="INNER MEMBRANE PROTEIN YEDE"/>
    <property type="match status" value="1"/>
</dbReference>
<feature type="transmembrane region" description="Helical" evidence="8">
    <location>
        <begin position="6"/>
        <end position="27"/>
    </location>
</feature>
<keyword evidence="2" id="KW-0813">Transport</keyword>
<accession>A0A382DRQ9</accession>
<reference evidence="9" key="1">
    <citation type="submission" date="2018-05" db="EMBL/GenBank/DDBJ databases">
        <authorList>
            <person name="Lanie J.A."/>
            <person name="Ng W.-L."/>
            <person name="Kazmierczak K.M."/>
            <person name="Andrzejewski T.M."/>
            <person name="Davidsen T.M."/>
            <person name="Wayne K.J."/>
            <person name="Tettelin H."/>
            <person name="Glass J.I."/>
            <person name="Rusch D."/>
            <person name="Podicherti R."/>
            <person name="Tsui H.-C.T."/>
            <person name="Winkler M.E."/>
        </authorList>
    </citation>
    <scope>NUCLEOTIDE SEQUENCE</scope>
</reference>
<name>A0A382DRQ9_9ZZZZ</name>
<dbReference type="AlphaFoldDB" id="A0A382DRQ9"/>
<evidence type="ECO:0000256" key="5">
    <source>
        <dbReference type="ARBA" id="ARBA00022692"/>
    </source>
</evidence>
<keyword evidence="7 8" id="KW-0472">Membrane</keyword>
<feature type="transmembrane region" description="Helical" evidence="8">
    <location>
        <begin position="118"/>
        <end position="139"/>
    </location>
</feature>
<keyword evidence="4" id="KW-0997">Cell inner membrane</keyword>
<keyword evidence="3" id="KW-1003">Cell membrane</keyword>
<dbReference type="PANTHER" id="PTHR30574:SF1">
    <property type="entry name" value="SULPHUR TRANSPORT DOMAIN-CONTAINING PROTEIN"/>
    <property type="match status" value="1"/>
</dbReference>
<keyword evidence="5 8" id="KW-0812">Transmembrane</keyword>
<evidence type="ECO:0000256" key="2">
    <source>
        <dbReference type="ARBA" id="ARBA00022448"/>
    </source>
</evidence>
<dbReference type="GO" id="GO:0005886">
    <property type="term" value="C:plasma membrane"/>
    <property type="evidence" value="ECO:0007669"/>
    <property type="project" value="UniProtKB-SubCell"/>
</dbReference>
<feature type="transmembrane region" description="Helical" evidence="8">
    <location>
        <begin position="48"/>
        <end position="67"/>
    </location>
</feature>
<dbReference type="EMBL" id="UINC01040688">
    <property type="protein sequence ID" value="SVB40915.1"/>
    <property type="molecule type" value="Genomic_DNA"/>
</dbReference>
<proteinExistence type="predicted"/>